<accession>A0ABT3T368</accession>
<keyword evidence="1" id="KW-0812">Transmembrane</keyword>
<evidence type="ECO:0000256" key="1">
    <source>
        <dbReference type="SAM" id="Phobius"/>
    </source>
</evidence>
<keyword evidence="1" id="KW-1133">Transmembrane helix</keyword>
<organism evidence="2 3">
    <name type="scientific">Candidatus Marimicrobium litorale</name>
    <dbReference type="NCBI Taxonomy" id="2518991"/>
    <lineage>
        <taxon>Bacteria</taxon>
        <taxon>Pseudomonadati</taxon>
        <taxon>Pseudomonadota</taxon>
        <taxon>Gammaproteobacteria</taxon>
        <taxon>Cellvibrionales</taxon>
        <taxon>Halieaceae</taxon>
        <taxon>Marimicrobium</taxon>
    </lineage>
</organism>
<proteinExistence type="predicted"/>
<dbReference type="RefSeq" id="WP_279248297.1">
    <property type="nucleotide sequence ID" value="NZ_SHNO01000001.1"/>
</dbReference>
<keyword evidence="3" id="KW-1185">Reference proteome</keyword>
<dbReference type="EMBL" id="SHNO01000001">
    <property type="protein sequence ID" value="MCX2976549.1"/>
    <property type="molecule type" value="Genomic_DNA"/>
</dbReference>
<evidence type="ECO:0000313" key="2">
    <source>
        <dbReference type="EMBL" id="MCX2976549.1"/>
    </source>
</evidence>
<reference evidence="2" key="1">
    <citation type="submission" date="2019-02" db="EMBL/GenBank/DDBJ databases">
        <authorList>
            <person name="Li S.-H."/>
        </authorList>
    </citation>
    <scope>NUCLEOTIDE SEQUENCE</scope>
    <source>
        <strain evidence="2">IMCC11814</strain>
    </source>
</reference>
<evidence type="ECO:0008006" key="4">
    <source>
        <dbReference type="Google" id="ProtNLM"/>
    </source>
</evidence>
<sequence>MSKATRRFHRTLVLSVLSLAVLIWAAIRNFDISPEDMLTFFVGVLWVVAGVILLAGFCAGLWVALRKLFSGGGS</sequence>
<name>A0ABT3T368_9GAMM</name>
<gene>
    <name evidence="2" type="ORF">EYC82_04205</name>
</gene>
<evidence type="ECO:0000313" key="3">
    <source>
        <dbReference type="Proteomes" id="UP001143304"/>
    </source>
</evidence>
<keyword evidence="1" id="KW-0472">Membrane</keyword>
<feature type="transmembrane region" description="Helical" evidence="1">
    <location>
        <begin position="38"/>
        <end position="65"/>
    </location>
</feature>
<protein>
    <recommendedName>
        <fullName evidence="4">Lipopolysaccharide assembly protein A domain-containing protein</fullName>
    </recommendedName>
</protein>
<dbReference type="Proteomes" id="UP001143304">
    <property type="component" value="Unassembled WGS sequence"/>
</dbReference>
<comment type="caution">
    <text evidence="2">The sequence shown here is derived from an EMBL/GenBank/DDBJ whole genome shotgun (WGS) entry which is preliminary data.</text>
</comment>